<gene>
    <name evidence="1" type="ORF">QWZ10_15015</name>
</gene>
<name>A0ABT8D896_9RHOB</name>
<evidence type="ECO:0000313" key="2">
    <source>
        <dbReference type="Proteomes" id="UP001243846"/>
    </source>
</evidence>
<evidence type="ECO:0000313" key="1">
    <source>
        <dbReference type="EMBL" id="MDN3712739.1"/>
    </source>
</evidence>
<dbReference type="Proteomes" id="UP001243846">
    <property type="component" value="Unassembled WGS sequence"/>
</dbReference>
<reference evidence="2" key="1">
    <citation type="journal article" date="2019" name="Int. J. Syst. Evol. Microbiol.">
        <title>The Global Catalogue of Microorganisms (GCM) 10K type strain sequencing project: providing services to taxonomists for standard genome sequencing and annotation.</title>
        <authorList>
            <consortium name="The Broad Institute Genomics Platform"/>
            <consortium name="The Broad Institute Genome Sequencing Center for Infectious Disease"/>
            <person name="Wu L."/>
            <person name="Ma J."/>
        </authorList>
    </citation>
    <scope>NUCLEOTIDE SEQUENCE [LARGE SCALE GENOMIC DNA]</scope>
    <source>
        <strain evidence="2">CECT 8482</strain>
    </source>
</reference>
<dbReference type="EMBL" id="JAUFRC010000001">
    <property type="protein sequence ID" value="MDN3712739.1"/>
    <property type="molecule type" value="Genomic_DNA"/>
</dbReference>
<evidence type="ECO:0008006" key="3">
    <source>
        <dbReference type="Google" id="ProtNLM"/>
    </source>
</evidence>
<accession>A0ABT8D896</accession>
<sequence length="209" mass="22477">MARVNLGASCFCDGRHARPAFARIDLPCRLAPCATGAALDLGYGRSTTVWSNRDAQVRYEGLSGHTLSLYTRGGSGTRRIDRGAKAAGVDRGWQGAICLMPQGQVSEWEISERFEFFHLHLPDEELRLAYSEICGRDARGLALADLTYIDAPRMIAPFRALWAATEAADPFAAETAMSELLASLFADSHLGAPVAGPLSGGSRRANCGF</sequence>
<organism evidence="1 2">
    <name type="scientific">Paracoccus cavernae</name>
    <dbReference type="NCBI Taxonomy" id="1571207"/>
    <lineage>
        <taxon>Bacteria</taxon>
        <taxon>Pseudomonadati</taxon>
        <taxon>Pseudomonadota</taxon>
        <taxon>Alphaproteobacteria</taxon>
        <taxon>Rhodobacterales</taxon>
        <taxon>Paracoccaceae</taxon>
        <taxon>Paracoccus</taxon>
    </lineage>
</organism>
<proteinExistence type="predicted"/>
<protein>
    <recommendedName>
        <fullName evidence="3">AraC family transcriptional regulator</fullName>
    </recommendedName>
</protein>
<keyword evidence="2" id="KW-1185">Reference proteome</keyword>
<comment type="caution">
    <text evidence="1">The sequence shown here is derived from an EMBL/GenBank/DDBJ whole genome shotgun (WGS) entry which is preliminary data.</text>
</comment>